<dbReference type="PROSITE" id="PS51257">
    <property type="entry name" value="PROKAR_LIPOPROTEIN"/>
    <property type="match status" value="1"/>
</dbReference>
<keyword evidence="4" id="KW-1185">Reference proteome</keyword>
<feature type="chain" id="PRO_5005466860" description="Secreted protein" evidence="2">
    <location>
        <begin position="22"/>
        <end position="84"/>
    </location>
</feature>
<feature type="compositionally biased region" description="Pro residues" evidence="1">
    <location>
        <begin position="58"/>
        <end position="70"/>
    </location>
</feature>
<name>A0A0K1QA64_9BACT</name>
<evidence type="ECO:0000313" key="3">
    <source>
        <dbReference type="EMBL" id="AKV02562.1"/>
    </source>
</evidence>
<dbReference type="AlphaFoldDB" id="A0A0K1QA64"/>
<sequence length="84" mass="8812">MKLEMMFGSLAVLLSLVGCTAAEDESEPVVEPNDTHTNPLAAFNSQPEPPGVVRFNPQPDPPGIVAPPPDPADDTKSSSTRVDA</sequence>
<dbReference type="KEGG" id="llu:AKJ09_09225"/>
<feature type="signal peptide" evidence="2">
    <location>
        <begin position="1"/>
        <end position="21"/>
    </location>
</feature>
<reference evidence="3 4" key="1">
    <citation type="submission" date="2015-08" db="EMBL/GenBank/DDBJ databases">
        <authorList>
            <person name="Babu N.S."/>
            <person name="Beckwith C.J."/>
            <person name="Beseler K.G."/>
            <person name="Brison A."/>
            <person name="Carone J.V."/>
            <person name="Caskin T.P."/>
            <person name="Diamond M."/>
            <person name="Durham M.E."/>
            <person name="Foxe J.M."/>
            <person name="Go M."/>
            <person name="Henderson B.A."/>
            <person name="Jones I.B."/>
            <person name="McGettigan J.A."/>
            <person name="Micheletti S.J."/>
            <person name="Nasrallah M.E."/>
            <person name="Ortiz D."/>
            <person name="Piller C.R."/>
            <person name="Privatt S.R."/>
            <person name="Schneider S.L."/>
            <person name="Sharp S."/>
            <person name="Smith T.C."/>
            <person name="Stanton J.D."/>
            <person name="Ullery H.E."/>
            <person name="Wilson R.J."/>
            <person name="Serrano M.G."/>
            <person name="Buck G."/>
            <person name="Lee V."/>
            <person name="Wang Y."/>
            <person name="Carvalho R."/>
            <person name="Voegtly L."/>
            <person name="Shi R."/>
            <person name="Duckworth R."/>
            <person name="Johnson A."/>
            <person name="Loviza R."/>
            <person name="Walstead R."/>
            <person name="Shah Z."/>
            <person name="Kiflezghi M."/>
            <person name="Wade K."/>
            <person name="Ball S.L."/>
            <person name="Bradley K.W."/>
            <person name="Asai D.J."/>
            <person name="Bowman C.A."/>
            <person name="Russell D.A."/>
            <person name="Pope W.H."/>
            <person name="Jacobs-Sera D."/>
            <person name="Hendrix R.W."/>
            <person name="Hatfull G.F."/>
        </authorList>
    </citation>
    <scope>NUCLEOTIDE SEQUENCE [LARGE SCALE GENOMIC DNA]</scope>
    <source>
        <strain evidence="3 4">DSM 27648</strain>
    </source>
</reference>
<proteinExistence type="predicted"/>
<dbReference type="EMBL" id="CP012333">
    <property type="protein sequence ID" value="AKV02562.1"/>
    <property type="molecule type" value="Genomic_DNA"/>
</dbReference>
<protein>
    <recommendedName>
        <fullName evidence="5">Secreted protein</fullName>
    </recommendedName>
</protein>
<evidence type="ECO:0008006" key="5">
    <source>
        <dbReference type="Google" id="ProtNLM"/>
    </source>
</evidence>
<feature type="region of interest" description="Disordered" evidence="1">
    <location>
        <begin position="22"/>
        <end position="84"/>
    </location>
</feature>
<evidence type="ECO:0000313" key="4">
    <source>
        <dbReference type="Proteomes" id="UP000064967"/>
    </source>
</evidence>
<keyword evidence="2" id="KW-0732">Signal</keyword>
<dbReference type="Proteomes" id="UP000064967">
    <property type="component" value="Chromosome"/>
</dbReference>
<organism evidence="3 4">
    <name type="scientific">Labilithrix luteola</name>
    <dbReference type="NCBI Taxonomy" id="1391654"/>
    <lineage>
        <taxon>Bacteria</taxon>
        <taxon>Pseudomonadati</taxon>
        <taxon>Myxococcota</taxon>
        <taxon>Polyangia</taxon>
        <taxon>Polyangiales</taxon>
        <taxon>Labilitrichaceae</taxon>
        <taxon>Labilithrix</taxon>
    </lineage>
</organism>
<dbReference type="RefSeq" id="WP_146653464.1">
    <property type="nucleotide sequence ID" value="NZ_CP012333.1"/>
</dbReference>
<evidence type="ECO:0000256" key="2">
    <source>
        <dbReference type="SAM" id="SignalP"/>
    </source>
</evidence>
<gene>
    <name evidence="3" type="ORF">AKJ09_09225</name>
</gene>
<evidence type="ECO:0000256" key="1">
    <source>
        <dbReference type="SAM" id="MobiDB-lite"/>
    </source>
</evidence>
<feature type="compositionally biased region" description="Polar residues" evidence="1">
    <location>
        <begin position="35"/>
        <end position="46"/>
    </location>
</feature>
<accession>A0A0K1QA64</accession>